<dbReference type="SUPFAM" id="SSF81301">
    <property type="entry name" value="Nucleotidyltransferase"/>
    <property type="match status" value="1"/>
</dbReference>
<evidence type="ECO:0000256" key="6">
    <source>
        <dbReference type="ARBA" id="ARBA00022840"/>
    </source>
</evidence>
<dbReference type="GO" id="GO:0005524">
    <property type="term" value="F:ATP binding"/>
    <property type="evidence" value="ECO:0007669"/>
    <property type="project" value="UniProtKB-KW"/>
</dbReference>
<keyword evidence="12" id="KW-1185">Reference proteome</keyword>
<dbReference type="GO" id="GO:0003723">
    <property type="term" value="F:RNA binding"/>
    <property type="evidence" value="ECO:0007669"/>
    <property type="project" value="UniProtKB-KW"/>
</dbReference>
<keyword evidence="6" id="KW-0067">ATP-binding</keyword>
<keyword evidence="3" id="KW-0548">Nucleotidyltransferase</keyword>
<dbReference type="Gene3D" id="1.10.3090.10">
    <property type="entry name" value="cca-adding enzyme, domain 2"/>
    <property type="match status" value="1"/>
</dbReference>
<dbReference type="PANTHER" id="PTHR47545">
    <property type="entry name" value="MULTIFUNCTIONAL CCA PROTEIN"/>
    <property type="match status" value="1"/>
</dbReference>
<comment type="similarity">
    <text evidence="9">Belongs to the tRNA nucleotidyltransferase/poly(A) polymerase family.</text>
</comment>
<dbReference type="InterPro" id="IPR050124">
    <property type="entry name" value="tRNA_CCA-adding_enzyme"/>
</dbReference>
<keyword evidence="2" id="KW-0819">tRNA processing</keyword>
<keyword evidence="4" id="KW-0479">Metal-binding</keyword>
<gene>
    <name evidence="11" type="ORF">JN12_01273</name>
</gene>
<keyword evidence="7" id="KW-0460">Magnesium</keyword>
<comment type="caution">
    <text evidence="11">The sequence shown here is derived from an EMBL/GenBank/DDBJ whole genome shotgun (WGS) entry which is preliminary data.</text>
</comment>
<dbReference type="PANTHER" id="PTHR47545:SF1">
    <property type="entry name" value="MULTIFUNCTIONAL CCA PROTEIN"/>
    <property type="match status" value="1"/>
</dbReference>
<dbReference type="Proteomes" id="UP000319449">
    <property type="component" value="Unassembled WGS sequence"/>
</dbReference>
<organism evidence="11 12">
    <name type="scientific">Geobacter argillaceus</name>
    <dbReference type="NCBI Taxonomy" id="345631"/>
    <lineage>
        <taxon>Bacteria</taxon>
        <taxon>Pseudomonadati</taxon>
        <taxon>Thermodesulfobacteriota</taxon>
        <taxon>Desulfuromonadia</taxon>
        <taxon>Geobacterales</taxon>
        <taxon>Geobacteraceae</taxon>
        <taxon>Geobacter</taxon>
    </lineage>
</organism>
<dbReference type="GO" id="GO:0016779">
    <property type="term" value="F:nucleotidyltransferase activity"/>
    <property type="evidence" value="ECO:0007669"/>
    <property type="project" value="UniProtKB-KW"/>
</dbReference>
<dbReference type="GO" id="GO:0008033">
    <property type="term" value="P:tRNA processing"/>
    <property type="evidence" value="ECO:0007669"/>
    <property type="project" value="UniProtKB-KW"/>
</dbReference>
<dbReference type="InterPro" id="IPR006674">
    <property type="entry name" value="HD_domain"/>
</dbReference>
<evidence type="ECO:0000256" key="8">
    <source>
        <dbReference type="ARBA" id="ARBA00022884"/>
    </source>
</evidence>
<keyword evidence="5" id="KW-0547">Nucleotide-binding</keyword>
<dbReference type="Pfam" id="PF01966">
    <property type="entry name" value="HD"/>
    <property type="match status" value="1"/>
</dbReference>
<dbReference type="SUPFAM" id="SSF81891">
    <property type="entry name" value="Poly A polymerase C-terminal region-like"/>
    <property type="match status" value="1"/>
</dbReference>
<dbReference type="Pfam" id="PF01743">
    <property type="entry name" value="PolyA_pol"/>
    <property type="match status" value="1"/>
</dbReference>
<evidence type="ECO:0000259" key="10">
    <source>
        <dbReference type="PROSITE" id="PS51831"/>
    </source>
</evidence>
<dbReference type="Gene3D" id="3.30.460.10">
    <property type="entry name" value="Beta Polymerase, domain 2"/>
    <property type="match status" value="1"/>
</dbReference>
<dbReference type="InterPro" id="IPR002646">
    <property type="entry name" value="PolA_pol_head_dom"/>
</dbReference>
<evidence type="ECO:0000256" key="3">
    <source>
        <dbReference type="ARBA" id="ARBA00022695"/>
    </source>
</evidence>
<sequence>MRWQDMVYPMNNAISFLTTLFPAEHHDSIWLVGGIVRDFIDARESRDIDLITTLPPGMLEAVGFRPVAAKSAAPIHFLFHRQYGKIEAVTIASPDEIGADLHRRDFTVNAMAMTLSGLLIDPFGGKNDLRERTLRPCSERSFVDDPIRLFRGFRFEAEGWRLLAEAERLIVGSDWEEQFTGIPVERFSREMLKALGGSEPVRFFQRMLELQVGTTYLPELFGMPGVPAGPALFHPEGDLFSHAVQVLERVTAASQDITARFCALFHDLGKLATDPAVWPKHHRHEEAGFALAVPFCNRLRLPAAMRTALAWSCRLHGLANRWHELRDSTKLDVAEKALKSRIDRILPLLAQADKPGTTLNGWEDALRCAGLSATELGLTQAQLEAHPPQERRALLMQKRVERFRSAPKG</sequence>
<evidence type="ECO:0000256" key="9">
    <source>
        <dbReference type="RuleBase" id="RU003953"/>
    </source>
</evidence>
<dbReference type="InterPro" id="IPR043519">
    <property type="entry name" value="NT_sf"/>
</dbReference>
<evidence type="ECO:0000256" key="7">
    <source>
        <dbReference type="ARBA" id="ARBA00022842"/>
    </source>
</evidence>
<reference evidence="11 12" key="1">
    <citation type="submission" date="2019-07" db="EMBL/GenBank/DDBJ databases">
        <title>Genomic Encyclopedia of Archaeal and Bacterial Type Strains, Phase II (KMG-II): from individual species to whole genera.</title>
        <authorList>
            <person name="Goeker M."/>
        </authorList>
    </citation>
    <scope>NUCLEOTIDE SEQUENCE [LARGE SCALE GENOMIC DNA]</scope>
    <source>
        <strain evidence="11 12">ATCC BAA-1139</strain>
    </source>
</reference>
<dbReference type="PROSITE" id="PS51831">
    <property type="entry name" value="HD"/>
    <property type="match status" value="1"/>
</dbReference>
<evidence type="ECO:0000313" key="12">
    <source>
        <dbReference type="Proteomes" id="UP000319449"/>
    </source>
</evidence>
<dbReference type="AlphaFoldDB" id="A0A562VPD1"/>
<dbReference type="GO" id="GO:0046872">
    <property type="term" value="F:metal ion binding"/>
    <property type="evidence" value="ECO:0007669"/>
    <property type="project" value="UniProtKB-KW"/>
</dbReference>
<name>A0A562VPD1_9BACT</name>
<keyword evidence="8 9" id="KW-0694">RNA-binding</keyword>
<evidence type="ECO:0000256" key="1">
    <source>
        <dbReference type="ARBA" id="ARBA00022679"/>
    </source>
</evidence>
<protein>
    <submittedName>
        <fullName evidence="11">tRNA nucleotidyltransferase (CCA-adding enzyme)</fullName>
    </submittedName>
</protein>
<evidence type="ECO:0000256" key="5">
    <source>
        <dbReference type="ARBA" id="ARBA00022741"/>
    </source>
</evidence>
<dbReference type="EMBL" id="VLLN01000006">
    <property type="protein sequence ID" value="TWJ19789.1"/>
    <property type="molecule type" value="Genomic_DNA"/>
</dbReference>
<evidence type="ECO:0000256" key="2">
    <source>
        <dbReference type="ARBA" id="ARBA00022694"/>
    </source>
</evidence>
<evidence type="ECO:0000313" key="11">
    <source>
        <dbReference type="EMBL" id="TWJ19789.1"/>
    </source>
</evidence>
<feature type="domain" description="HD" evidence="10">
    <location>
        <begin position="239"/>
        <end position="334"/>
    </location>
</feature>
<keyword evidence="1 9" id="KW-0808">Transferase</keyword>
<evidence type="ECO:0000256" key="4">
    <source>
        <dbReference type="ARBA" id="ARBA00022723"/>
    </source>
</evidence>
<accession>A0A562VPD1</accession>
<proteinExistence type="inferred from homology"/>